<name>A0A264W419_9BACL</name>
<organism evidence="2 3">
    <name type="scientific">Tetzosporium hominis</name>
    <dbReference type="NCBI Taxonomy" id="2020506"/>
    <lineage>
        <taxon>Bacteria</taxon>
        <taxon>Bacillati</taxon>
        <taxon>Bacillota</taxon>
        <taxon>Bacilli</taxon>
        <taxon>Bacillales</taxon>
        <taxon>Caryophanaceae</taxon>
        <taxon>Tetzosporium</taxon>
    </lineage>
</organism>
<dbReference type="OrthoDB" id="1925744at2"/>
<protein>
    <submittedName>
        <fullName evidence="2">Uncharacterized protein</fullName>
    </submittedName>
</protein>
<evidence type="ECO:0000313" key="3">
    <source>
        <dbReference type="Proteomes" id="UP000217065"/>
    </source>
</evidence>
<comment type="caution">
    <text evidence="2">The sequence shown here is derived from an EMBL/GenBank/DDBJ whole genome shotgun (WGS) entry which is preliminary data.</text>
</comment>
<dbReference type="Proteomes" id="UP000217065">
    <property type="component" value="Unassembled WGS sequence"/>
</dbReference>
<feature type="transmembrane region" description="Helical" evidence="1">
    <location>
        <begin position="68"/>
        <end position="89"/>
    </location>
</feature>
<keyword evidence="1" id="KW-0812">Transmembrane</keyword>
<evidence type="ECO:0000256" key="1">
    <source>
        <dbReference type="SAM" id="Phobius"/>
    </source>
</evidence>
<dbReference type="AlphaFoldDB" id="A0A264W419"/>
<accession>A0A264W419</accession>
<dbReference type="EMBL" id="NOKQ01000196">
    <property type="protein sequence ID" value="OZS78322.1"/>
    <property type="molecule type" value="Genomic_DNA"/>
</dbReference>
<keyword evidence="1" id="KW-0472">Membrane</keyword>
<proteinExistence type="predicted"/>
<feature type="transmembrane region" description="Helical" evidence="1">
    <location>
        <begin position="35"/>
        <end position="56"/>
    </location>
</feature>
<dbReference type="RefSeq" id="WP_094942342.1">
    <property type="nucleotide sequence ID" value="NZ_NOKQ01000196.1"/>
</dbReference>
<evidence type="ECO:0000313" key="2">
    <source>
        <dbReference type="EMBL" id="OZS78322.1"/>
    </source>
</evidence>
<reference evidence="2 3" key="1">
    <citation type="submission" date="2017-07" db="EMBL/GenBank/DDBJ databases">
        <title>Tetzosporium hominis gen.nov. sp.nov.</title>
        <authorList>
            <person name="Tetz G."/>
            <person name="Tetz V."/>
        </authorList>
    </citation>
    <scope>NUCLEOTIDE SEQUENCE [LARGE SCALE GENOMIC DNA]</scope>
    <source>
        <strain evidence="2 3">VT-49</strain>
    </source>
</reference>
<keyword evidence="3" id="KW-1185">Reference proteome</keyword>
<keyword evidence="1" id="KW-1133">Transmembrane helix</keyword>
<gene>
    <name evidence="2" type="ORF">CF394_06065</name>
</gene>
<sequence length="96" mass="10001">MSTLKVAKVVALIYQAVLAIPVVGGSIVIGSGWGALGLGFVIHAIVFILALKSGGAKVASIIGMVTNALAWIPFLGWFLHLLTAVAYAIELLTRKE</sequence>